<accession>A0ABR3K0G5</accession>
<evidence type="ECO:0008006" key="3">
    <source>
        <dbReference type="Google" id="ProtNLM"/>
    </source>
</evidence>
<organism evidence="1 2">
    <name type="scientific">Hohenbuehelia grisea</name>
    <dbReference type="NCBI Taxonomy" id="104357"/>
    <lineage>
        <taxon>Eukaryota</taxon>
        <taxon>Fungi</taxon>
        <taxon>Dikarya</taxon>
        <taxon>Basidiomycota</taxon>
        <taxon>Agaricomycotina</taxon>
        <taxon>Agaricomycetes</taxon>
        <taxon>Agaricomycetidae</taxon>
        <taxon>Agaricales</taxon>
        <taxon>Pleurotineae</taxon>
        <taxon>Pleurotaceae</taxon>
        <taxon>Hohenbuehelia</taxon>
    </lineage>
</organism>
<comment type="caution">
    <text evidence="1">The sequence shown here is derived from an EMBL/GenBank/DDBJ whole genome shotgun (WGS) entry which is preliminary data.</text>
</comment>
<protein>
    <recommendedName>
        <fullName evidence="3">F-box domain-containing protein</fullName>
    </recommendedName>
</protein>
<gene>
    <name evidence="1" type="ORF">HGRIS_006112</name>
</gene>
<evidence type="ECO:0000313" key="1">
    <source>
        <dbReference type="EMBL" id="KAL0961140.1"/>
    </source>
</evidence>
<keyword evidence="2" id="KW-1185">Reference proteome</keyword>
<dbReference type="EMBL" id="JASNQZ010000001">
    <property type="protein sequence ID" value="KAL0961140.1"/>
    <property type="molecule type" value="Genomic_DNA"/>
</dbReference>
<evidence type="ECO:0000313" key="2">
    <source>
        <dbReference type="Proteomes" id="UP001556367"/>
    </source>
</evidence>
<name>A0ABR3K0G5_9AGAR</name>
<dbReference type="Proteomes" id="UP001556367">
    <property type="component" value="Unassembled WGS sequence"/>
</dbReference>
<reference evidence="2" key="1">
    <citation type="submission" date="2024-06" db="EMBL/GenBank/DDBJ databases">
        <title>Multi-omics analyses provide insights into the biosynthesis of the anticancer antibiotic pleurotin in Hohenbuehelia grisea.</title>
        <authorList>
            <person name="Weaver J.A."/>
            <person name="Alberti F."/>
        </authorList>
    </citation>
    <scope>NUCLEOTIDE SEQUENCE [LARGE SCALE GENOMIC DNA]</scope>
    <source>
        <strain evidence="2">T-177</strain>
    </source>
</reference>
<sequence length="275" mass="31485">MPSAIFPNELWLDIIPHLELQPLIAIRCTSRTLRSLAASAASANIHPLRKAFLSLYLDIIDRPWFLETRPWLLENLRPFDRQAYLDAIAAFPGVHIPEDFAMWIMEWPECAVIKCMWPGLPLDQGYRARYYAGHRAGWNCLGMIPPTVLAFTMMEEIDLGLNTFTRTPGLLLWDQFNSDIEYLLLHRGERFRGYIVGGNHRFYAEVLSHPDEPHPDDPFWTSWIAYLEDSANAVQATHRLERLALEGAVYSFSPYVLDPSQRVSASLPPWPPAPA</sequence>
<proteinExistence type="predicted"/>